<evidence type="ECO:0000259" key="2">
    <source>
        <dbReference type="Pfam" id="PF13349"/>
    </source>
</evidence>
<dbReference type="Proteomes" id="UP000006919">
    <property type="component" value="Chromosome"/>
</dbReference>
<gene>
    <name evidence="3" type="ordered locus">Rumal_2986</name>
</gene>
<accession>E6UDJ1</accession>
<dbReference type="RefSeq" id="WP_013499561.1">
    <property type="nucleotide sequence ID" value="NC_014833.1"/>
</dbReference>
<dbReference type="EMBL" id="CP002403">
    <property type="protein sequence ID" value="ADU23452.1"/>
    <property type="molecule type" value="Genomic_DNA"/>
</dbReference>
<evidence type="ECO:0000256" key="1">
    <source>
        <dbReference type="SAM" id="Phobius"/>
    </source>
</evidence>
<dbReference type="OrthoDB" id="1821068at2"/>
<dbReference type="Pfam" id="PF13349">
    <property type="entry name" value="DUF4097"/>
    <property type="match status" value="1"/>
</dbReference>
<name>E6UDJ1_RUMA7</name>
<feature type="transmembrane region" description="Helical" evidence="1">
    <location>
        <begin position="20"/>
        <end position="40"/>
    </location>
</feature>
<dbReference type="STRING" id="697329.Rumal_2986"/>
<dbReference type="KEGG" id="ral:Rumal_2986"/>
<organism evidence="3 4">
    <name type="scientific">Ruminococcus albus (strain ATCC 27210 / DSM 20455 / JCM 14654 / NCDO 2250 / 7)</name>
    <dbReference type="NCBI Taxonomy" id="697329"/>
    <lineage>
        <taxon>Bacteria</taxon>
        <taxon>Bacillati</taxon>
        <taxon>Bacillota</taxon>
        <taxon>Clostridia</taxon>
        <taxon>Eubacteriales</taxon>
        <taxon>Oscillospiraceae</taxon>
        <taxon>Ruminococcus</taxon>
    </lineage>
</organism>
<protein>
    <recommendedName>
        <fullName evidence="2">DUF4097 domain-containing protein</fullName>
    </recommendedName>
</protein>
<dbReference type="AlphaFoldDB" id="E6UDJ1"/>
<sequence>MNNIDLEEKTYTTTRRGFPVFSLGMIVVGAVMLIGGAVFYKTSDRSKYTNVNTISVSEEIDLGKTRSVDIKASAGKLEIRRSNDDKVHLEGNVPKDYVLKESGGILRVGLERDFYISFDFMQLGAVIDAVLYLPDTEYNNIKLDAGAGEITVSEVKCDTASLDTGTGELNISDIECKGLLDADIGTGELDISNAKTGGLKVDLGTGDFTFNGEVNGDINVDCGVGDCNINLTNDKDEFNKKYSIKTDTGIGDVKVTFNN</sequence>
<evidence type="ECO:0000313" key="4">
    <source>
        <dbReference type="Proteomes" id="UP000006919"/>
    </source>
</evidence>
<keyword evidence="1" id="KW-0812">Transmembrane</keyword>
<dbReference type="InterPro" id="IPR025164">
    <property type="entry name" value="Toastrack_DUF4097"/>
</dbReference>
<keyword evidence="1" id="KW-0472">Membrane</keyword>
<dbReference type="HOGENOM" id="CLU_1073187_0_0_9"/>
<feature type="domain" description="DUF4097" evidence="2">
    <location>
        <begin position="70"/>
        <end position="254"/>
    </location>
</feature>
<evidence type="ECO:0000313" key="3">
    <source>
        <dbReference type="EMBL" id="ADU23452.1"/>
    </source>
</evidence>
<dbReference type="eggNOG" id="COG3595">
    <property type="taxonomic scope" value="Bacteria"/>
</dbReference>
<keyword evidence="1" id="KW-1133">Transmembrane helix</keyword>
<reference evidence="3 4" key="1">
    <citation type="journal article" date="2011" name="J. Bacteriol.">
        <title>Complete genome of the cellulolytic ruminal bacterium Ruminococcus albus 7.</title>
        <authorList>
            <person name="Suen G."/>
            <person name="Stevenson D.M."/>
            <person name="Bruce D.C."/>
            <person name="Chertkov O."/>
            <person name="Copeland A."/>
            <person name="Cheng J.F."/>
            <person name="Detter C."/>
            <person name="Detter J.C."/>
            <person name="Goodwin L.A."/>
            <person name="Han C.S."/>
            <person name="Hauser L.J."/>
            <person name="Ivanova N.N."/>
            <person name="Kyrpides N.C."/>
            <person name="Land M.L."/>
            <person name="Lapidus A."/>
            <person name="Lucas S."/>
            <person name="Ovchinnikova G."/>
            <person name="Pitluck S."/>
            <person name="Tapia R."/>
            <person name="Woyke T."/>
            <person name="Boyum J."/>
            <person name="Mead D."/>
            <person name="Weimer P.J."/>
        </authorList>
    </citation>
    <scope>NUCLEOTIDE SEQUENCE [LARGE SCALE GENOMIC DNA]</scope>
    <source>
        <strain evidence="4">ATCC 27210 / DSM 20455 / JCM 14654 / NCDO 2250 / 7</strain>
    </source>
</reference>
<proteinExistence type="predicted"/>